<keyword evidence="4" id="KW-0963">Cytoplasm</keyword>
<accession>A0A933LQT5</accession>
<reference evidence="6" key="1">
    <citation type="submission" date="2020-07" db="EMBL/GenBank/DDBJ databases">
        <title>Huge and variable diversity of episymbiotic CPR bacteria and DPANN archaea in groundwater ecosystems.</title>
        <authorList>
            <person name="He C.Y."/>
            <person name="Keren R."/>
            <person name="Whittaker M."/>
            <person name="Farag I.F."/>
            <person name="Doudna J."/>
            <person name="Cate J.H.D."/>
            <person name="Banfield J.F."/>
        </authorList>
    </citation>
    <scope>NUCLEOTIDE SEQUENCE</scope>
    <source>
        <strain evidence="6">NC_groundwater_1482_Ag_S-0.65um_47_24</strain>
    </source>
</reference>
<keyword evidence="3 4" id="KW-0239">DNA-directed DNA polymerase</keyword>
<dbReference type="SUPFAM" id="SSF56672">
    <property type="entry name" value="DNA/RNA polymerases"/>
    <property type="match status" value="1"/>
</dbReference>
<dbReference type="Proteomes" id="UP000772181">
    <property type="component" value="Unassembled WGS sequence"/>
</dbReference>
<comment type="caution">
    <text evidence="6">The sequence shown here is derived from an EMBL/GenBank/DDBJ whole genome shotgun (WGS) entry which is preliminary data.</text>
</comment>
<comment type="subcellular location">
    <subcellularLocation>
        <location evidence="4">Cytoplasm</location>
    </subcellularLocation>
</comment>
<gene>
    <name evidence="4 6" type="primary">dinB</name>
    <name evidence="6" type="ORF">HY730_04645</name>
</gene>
<evidence type="ECO:0000259" key="5">
    <source>
        <dbReference type="PROSITE" id="PS50173"/>
    </source>
</evidence>
<keyword evidence="4 6" id="KW-0548">Nucleotidyltransferase</keyword>
<dbReference type="PANTHER" id="PTHR11076:SF33">
    <property type="entry name" value="DNA POLYMERASE KAPPA"/>
    <property type="match status" value="1"/>
</dbReference>
<keyword evidence="4" id="KW-0238">DNA-binding</keyword>
<evidence type="ECO:0000256" key="3">
    <source>
        <dbReference type="ARBA" id="ARBA00022932"/>
    </source>
</evidence>
<evidence type="ECO:0000256" key="2">
    <source>
        <dbReference type="ARBA" id="ARBA00022457"/>
    </source>
</evidence>
<dbReference type="InterPro" id="IPR022880">
    <property type="entry name" value="DNApol_IV"/>
</dbReference>
<dbReference type="Gene3D" id="1.10.150.20">
    <property type="entry name" value="5' to 3' exonuclease, C-terminal subdomain"/>
    <property type="match status" value="1"/>
</dbReference>
<feature type="active site" evidence="4">
    <location>
        <position position="104"/>
    </location>
</feature>
<comment type="similarity">
    <text evidence="1 4">Belongs to the DNA polymerase type-Y family.</text>
</comment>
<dbReference type="GO" id="GO:0000287">
    <property type="term" value="F:magnesium ion binding"/>
    <property type="evidence" value="ECO:0007669"/>
    <property type="project" value="UniProtKB-UniRule"/>
</dbReference>
<dbReference type="InterPro" id="IPR043502">
    <property type="entry name" value="DNA/RNA_pol_sf"/>
</dbReference>
<dbReference type="GO" id="GO:0003887">
    <property type="term" value="F:DNA-directed DNA polymerase activity"/>
    <property type="evidence" value="ECO:0007669"/>
    <property type="project" value="UniProtKB-UniRule"/>
</dbReference>
<comment type="cofactor">
    <cofactor evidence="4">
        <name>Mg(2+)</name>
        <dbReference type="ChEBI" id="CHEBI:18420"/>
    </cofactor>
    <text evidence="4">Binds 2 magnesium ions per subunit.</text>
</comment>
<keyword evidence="4" id="KW-0227">DNA damage</keyword>
<feature type="site" description="Substrate discrimination" evidence="4">
    <location>
        <position position="14"/>
    </location>
</feature>
<dbReference type="GO" id="GO:0009432">
    <property type="term" value="P:SOS response"/>
    <property type="evidence" value="ECO:0007669"/>
    <property type="project" value="TreeGrafter"/>
</dbReference>
<keyword evidence="4" id="KW-0479">Metal-binding</keyword>
<dbReference type="Pfam" id="PF00817">
    <property type="entry name" value="IMS"/>
    <property type="match status" value="1"/>
</dbReference>
<dbReference type="GO" id="GO:0042276">
    <property type="term" value="P:error-prone translesion synthesis"/>
    <property type="evidence" value="ECO:0007669"/>
    <property type="project" value="TreeGrafter"/>
</dbReference>
<dbReference type="EMBL" id="JACQWF010000214">
    <property type="protein sequence ID" value="MBI4595652.1"/>
    <property type="molecule type" value="Genomic_DNA"/>
</dbReference>
<dbReference type="InterPro" id="IPR043128">
    <property type="entry name" value="Rev_trsase/Diguanyl_cyclase"/>
</dbReference>
<keyword evidence="4" id="KW-0235">DNA replication</keyword>
<dbReference type="InterPro" id="IPR050116">
    <property type="entry name" value="DNA_polymerase-Y"/>
</dbReference>
<keyword evidence="4" id="KW-0234">DNA repair</keyword>
<dbReference type="InterPro" id="IPR024728">
    <property type="entry name" value="PolY_HhH_motif"/>
</dbReference>
<dbReference type="Pfam" id="PF11799">
    <property type="entry name" value="IMS_C"/>
    <property type="match status" value="1"/>
</dbReference>
<sequence length="405" mass="44661">MPRTILHMDLDAFFVSVEQVLNPALRGKAVIVGGLSGRGVVASASYEARRFHVRAGMPVITARLLCPHAVFLEGNFPLYRSYSREFMDILSGFTPLLETGGLDEAYLGLTGFHLLYGLPVDTAKNIRVVIRKELGLAASAGISTCKVVSKIASDMAKPDGLLEVLPGKEREFLAPLEVEKMPGIGAKTGKRLKELGIHTLGQIAELPPSLLKDIFGKWGEGMQLFALGKDDRPVEPPGEAKSISHEVTFPCDTLSLSYLRSVLASLSEEVGRGLRSAHSLCGPPGQTAGRTGGGKRARTITLKVRYDDFETFTHSITLRLAIDTNQEIYQTAWHLMEKAIGQRRKPFRLLGISVSNLVCGEEQLSFFQAHQLRQRRLDRAVDRVRLKYGRDSLQWGRRFNVPKGI</sequence>
<dbReference type="NCBIfam" id="NF002677">
    <property type="entry name" value="PRK02406.1"/>
    <property type="match status" value="1"/>
</dbReference>
<evidence type="ECO:0000313" key="6">
    <source>
        <dbReference type="EMBL" id="MBI4595652.1"/>
    </source>
</evidence>
<evidence type="ECO:0000313" key="7">
    <source>
        <dbReference type="Proteomes" id="UP000772181"/>
    </source>
</evidence>
<evidence type="ECO:0000256" key="4">
    <source>
        <dbReference type="HAMAP-Rule" id="MF_01113"/>
    </source>
</evidence>
<comment type="subunit">
    <text evidence="4">Monomer.</text>
</comment>
<dbReference type="GO" id="GO:0003684">
    <property type="term" value="F:damaged DNA binding"/>
    <property type="evidence" value="ECO:0007669"/>
    <property type="project" value="InterPro"/>
</dbReference>
<dbReference type="InterPro" id="IPR036775">
    <property type="entry name" value="DNA_pol_Y-fam_lit_finger_sf"/>
</dbReference>
<dbReference type="GO" id="GO:0005829">
    <property type="term" value="C:cytosol"/>
    <property type="evidence" value="ECO:0007669"/>
    <property type="project" value="TreeGrafter"/>
</dbReference>
<dbReference type="GO" id="GO:0006281">
    <property type="term" value="P:DNA repair"/>
    <property type="evidence" value="ECO:0007669"/>
    <property type="project" value="UniProtKB-UniRule"/>
</dbReference>
<dbReference type="EC" id="2.7.7.7" evidence="4"/>
<comment type="catalytic activity">
    <reaction evidence="4">
        <text>DNA(n) + a 2'-deoxyribonucleoside 5'-triphosphate = DNA(n+1) + diphosphate</text>
        <dbReference type="Rhea" id="RHEA:22508"/>
        <dbReference type="Rhea" id="RHEA-COMP:17339"/>
        <dbReference type="Rhea" id="RHEA-COMP:17340"/>
        <dbReference type="ChEBI" id="CHEBI:33019"/>
        <dbReference type="ChEBI" id="CHEBI:61560"/>
        <dbReference type="ChEBI" id="CHEBI:173112"/>
        <dbReference type="EC" id="2.7.7.7"/>
    </reaction>
</comment>
<dbReference type="Gene3D" id="3.30.70.270">
    <property type="match status" value="1"/>
</dbReference>
<feature type="binding site" evidence="4">
    <location>
        <position position="103"/>
    </location>
    <ligand>
        <name>Mg(2+)</name>
        <dbReference type="ChEBI" id="CHEBI:18420"/>
    </ligand>
</feature>
<dbReference type="InterPro" id="IPR017961">
    <property type="entry name" value="DNA_pol_Y-fam_little_finger"/>
</dbReference>
<dbReference type="PROSITE" id="PS50173">
    <property type="entry name" value="UMUC"/>
    <property type="match status" value="1"/>
</dbReference>
<keyword evidence="2 4" id="KW-0515">Mutator protein</keyword>
<organism evidence="6 7">
    <name type="scientific">Tectimicrobiota bacterium</name>
    <dbReference type="NCBI Taxonomy" id="2528274"/>
    <lineage>
        <taxon>Bacteria</taxon>
        <taxon>Pseudomonadati</taxon>
        <taxon>Nitrospinota/Tectimicrobiota group</taxon>
        <taxon>Candidatus Tectimicrobiota</taxon>
    </lineage>
</organism>
<dbReference type="Gene3D" id="3.30.1490.100">
    <property type="entry name" value="DNA polymerase, Y-family, little finger domain"/>
    <property type="match status" value="1"/>
</dbReference>
<dbReference type="AlphaFoldDB" id="A0A933LQT5"/>
<evidence type="ECO:0000256" key="1">
    <source>
        <dbReference type="ARBA" id="ARBA00010945"/>
    </source>
</evidence>
<dbReference type="PANTHER" id="PTHR11076">
    <property type="entry name" value="DNA REPAIR POLYMERASE UMUC / TRANSFERASE FAMILY MEMBER"/>
    <property type="match status" value="1"/>
</dbReference>
<dbReference type="HAMAP" id="MF_01113">
    <property type="entry name" value="DNApol_IV"/>
    <property type="match status" value="1"/>
</dbReference>
<dbReference type="GO" id="GO:0006261">
    <property type="term" value="P:DNA-templated DNA replication"/>
    <property type="evidence" value="ECO:0007669"/>
    <property type="project" value="UniProtKB-UniRule"/>
</dbReference>
<dbReference type="InterPro" id="IPR001126">
    <property type="entry name" value="UmuC"/>
</dbReference>
<proteinExistence type="inferred from homology"/>
<dbReference type="CDD" id="cd03586">
    <property type="entry name" value="PolY_Pol_IV_kappa"/>
    <property type="match status" value="1"/>
</dbReference>
<comment type="function">
    <text evidence="4">Poorly processive, error-prone DNA polymerase involved in untargeted mutagenesis. Copies undamaged DNA at stalled replication forks, which arise in vivo from mismatched or misaligned primer ends. These misaligned primers can be extended by PolIV. Exhibits no 3'-5' exonuclease (proofreading) activity. May be involved in translesional synthesis, in conjunction with the beta clamp from PolIII.</text>
</comment>
<dbReference type="SUPFAM" id="SSF100879">
    <property type="entry name" value="Lesion bypass DNA polymerase (Y-family), little finger domain"/>
    <property type="match status" value="1"/>
</dbReference>
<dbReference type="Gene3D" id="3.40.1170.60">
    <property type="match status" value="1"/>
</dbReference>
<dbReference type="Pfam" id="PF11798">
    <property type="entry name" value="IMS_HHH"/>
    <property type="match status" value="1"/>
</dbReference>
<feature type="domain" description="UmuC" evidence="5">
    <location>
        <begin position="5"/>
        <end position="185"/>
    </location>
</feature>
<feature type="binding site" evidence="4">
    <location>
        <position position="9"/>
    </location>
    <ligand>
        <name>Mg(2+)</name>
        <dbReference type="ChEBI" id="CHEBI:18420"/>
    </ligand>
</feature>
<keyword evidence="4" id="KW-0460">Magnesium</keyword>
<protein>
    <recommendedName>
        <fullName evidence="4">DNA polymerase IV</fullName>
        <shortName evidence="4">Pol IV</shortName>
        <ecNumber evidence="4">2.7.7.7</ecNumber>
    </recommendedName>
</protein>
<keyword evidence="4 6" id="KW-0808">Transferase</keyword>
<name>A0A933LQT5_UNCTE</name>